<accession>A0A4V4HJ83</accession>
<comment type="caution">
    <text evidence="8">The sequence shown here is derived from an EMBL/GenBank/DDBJ whole genome shotgun (WGS) entry which is preliminary data.</text>
</comment>
<keyword evidence="9" id="KW-1185">Reference proteome</keyword>
<feature type="domain" description="EamA" evidence="7">
    <location>
        <begin position="142"/>
        <end position="275"/>
    </location>
</feature>
<evidence type="ECO:0000256" key="1">
    <source>
        <dbReference type="ARBA" id="ARBA00004141"/>
    </source>
</evidence>
<feature type="transmembrane region" description="Helical" evidence="6">
    <location>
        <begin position="116"/>
        <end position="135"/>
    </location>
</feature>
<proteinExistence type="inferred from homology"/>
<feature type="transmembrane region" description="Helical" evidence="6">
    <location>
        <begin position="173"/>
        <end position="192"/>
    </location>
</feature>
<evidence type="ECO:0000256" key="2">
    <source>
        <dbReference type="ARBA" id="ARBA00007362"/>
    </source>
</evidence>
<dbReference type="OrthoDB" id="5430053at2"/>
<feature type="domain" description="EamA" evidence="7">
    <location>
        <begin position="5"/>
        <end position="132"/>
    </location>
</feature>
<dbReference type="RefSeq" id="WP_136563879.1">
    <property type="nucleotide sequence ID" value="NZ_BAABLS010000009.1"/>
</dbReference>
<feature type="transmembrane region" description="Helical" evidence="6">
    <location>
        <begin position="204"/>
        <end position="227"/>
    </location>
</feature>
<evidence type="ECO:0000256" key="3">
    <source>
        <dbReference type="ARBA" id="ARBA00022692"/>
    </source>
</evidence>
<dbReference type="InterPro" id="IPR000620">
    <property type="entry name" value="EamA_dom"/>
</dbReference>
<keyword evidence="4 6" id="KW-1133">Transmembrane helix</keyword>
<dbReference type="InterPro" id="IPR050638">
    <property type="entry name" value="AA-Vitamin_Transporters"/>
</dbReference>
<dbReference type="PANTHER" id="PTHR32322:SF2">
    <property type="entry name" value="EAMA DOMAIN-CONTAINING PROTEIN"/>
    <property type="match status" value="1"/>
</dbReference>
<feature type="transmembrane region" description="Helical" evidence="6">
    <location>
        <begin position="63"/>
        <end position="82"/>
    </location>
</feature>
<protein>
    <submittedName>
        <fullName evidence="8">EamA family transporter</fullName>
    </submittedName>
</protein>
<dbReference type="GO" id="GO:0016020">
    <property type="term" value="C:membrane"/>
    <property type="evidence" value="ECO:0007669"/>
    <property type="project" value="UniProtKB-SubCell"/>
</dbReference>
<feature type="transmembrane region" description="Helical" evidence="6">
    <location>
        <begin position="234"/>
        <end position="253"/>
    </location>
</feature>
<evidence type="ECO:0000256" key="6">
    <source>
        <dbReference type="SAM" id="Phobius"/>
    </source>
</evidence>
<keyword evidence="5 6" id="KW-0472">Membrane</keyword>
<dbReference type="EMBL" id="STGW01000013">
    <property type="protein sequence ID" value="THV09416.1"/>
    <property type="molecule type" value="Genomic_DNA"/>
</dbReference>
<evidence type="ECO:0000313" key="8">
    <source>
        <dbReference type="EMBL" id="THV09416.1"/>
    </source>
</evidence>
<dbReference type="Gene3D" id="1.10.3730.20">
    <property type="match status" value="2"/>
</dbReference>
<evidence type="ECO:0000256" key="4">
    <source>
        <dbReference type="ARBA" id="ARBA00022989"/>
    </source>
</evidence>
<dbReference type="Pfam" id="PF00892">
    <property type="entry name" value="EamA"/>
    <property type="match status" value="2"/>
</dbReference>
<keyword evidence="3 6" id="KW-0812">Transmembrane</keyword>
<evidence type="ECO:0000313" key="9">
    <source>
        <dbReference type="Proteomes" id="UP000307087"/>
    </source>
</evidence>
<name>A0A4V4HJ83_9ACTN</name>
<sequence length="290" mass="29264">MTSRWIAVTAVAPLAWGANYVVIRQLLPPELPLWGSALRALPAAALLLLLARALPRGGWWWRSAVLGVLNVGAFFLLIYLAAQALPSSIAASVMALSPVALAGAGWLLIGERITPRVVIGGVSGIVGVLLLIGASSGSLSVRGLLASLGALTLNGIGSVLAKKWSDGTPILATTAWQMAVGGLLLGLVAVAVEGAPPEPTPEVVAGVAFVSVLGTALAFVCWFTGLAHLRAGQVGVIGLLNPVTGVLLGAMVAHESLTPLQWLGLTVALAGIGVANTRGASTSATAQPPT</sequence>
<feature type="transmembrane region" description="Helical" evidence="6">
    <location>
        <begin position="141"/>
        <end position="161"/>
    </location>
</feature>
<reference evidence="8 9" key="1">
    <citation type="journal article" date="2009" name="Int. J. Syst. Evol. Microbiol.">
        <title>Nocardioides caeni sp. nov., isolated from wastewater.</title>
        <authorList>
            <person name="Yoon J.H."/>
            <person name="Kang S.J."/>
            <person name="Park S."/>
            <person name="Kim W."/>
            <person name="Oh T.K."/>
        </authorList>
    </citation>
    <scope>NUCLEOTIDE SEQUENCE [LARGE SCALE GENOMIC DNA]</scope>
    <source>
        <strain evidence="8 9">DSM 23134</strain>
    </source>
</reference>
<dbReference type="AlphaFoldDB" id="A0A4V4HJ83"/>
<feature type="transmembrane region" description="Helical" evidence="6">
    <location>
        <begin position="259"/>
        <end position="277"/>
    </location>
</feature>
<dbReference type="SUPFAM" id="SSF103481">
    <property type="entry name" value="Multidrug resistance efflux transporter EmrE"/>
    <property type="match status" value="2"/>
</dbReference>
<dbReference type="Proteomes" id="UP000307087">
    <property type="component" value="Unassembled WGS sequence"/>
</dbReference>
<evidence type="ECO:0000259" key="7">
    <source>
        <dbReference type="Pfam" id="PF00892"/>
    </source>
</evidence>
<organism evidence="8 9">
    <name type="scientific">Nocardioides caeni</name>
    <dbReference type="NCBI Taxonomy" id="574700"/>
    <lineage>
        <taxon>Bacteria</taxon>
        <taxon>Bacillati</taxon>
        <taxon>Actinomycetota</taxon>
        <taxon>Actinomycetes</taxon>
        <taxon>Propionibacteriales</taxon>
        <taxon>Nocardioidaceae</taxon>
        <taxon>Nocardioides</taxon>
    </lineage>
</organism>
<feature type="transmembrane region" description="Helical" evidence="6">
    <location>
        <begin position="33"/>
        <end position="51"/>
    </location>
</feature>
<dbReference type="InterPro" id="IPR037185">
    <property type="entry name" value="EmrE-like"/>
</dbReference>
<comment type="subcellular location">
    <subcellularLocation>
        <location evidence="1">Membrane</location>
        <topology evidence="1">Multi-pass membrane protein</topology>
    </subcellularLocation>
</comment>
<dbReference type="PANTHER" id="PTHR32322">
    <property type="entry name" value="INNER MEMBRANE TRANSPORTER"/>
    <property type="match status" value="1"/>
</dbReference>
<evidence type="ECO:0000256" key="5">
    <source>
        <dbReference type="ARBA" id="ARBA00023136"/>
    </source>
</evidence>
<feature type="transmembrane region" description="Helical" evidence="6">
    <location>
        <begin position="88"/>
        <end position="109"/>
    </location>
</feature>
<gene>
    <name evidence="8" type="ORF">E9934_15880</name>
</gene>
<comment type="similarity">
    <text evidence="2">Belongs to the EamA transporter family.</text>
</comment>